<dbReference type="SMART" id="SM00460">
    <property type="entry name" value="TGc"/>
    <property type="match status" value="1"/>
</dbReference>
<evidence type="ECO:0000313" key="4">
    <source>
        <dbReference type="EMBL" id="RAW16372.1"/>
    </source>
</evidence>
<dbReference type="AlphaFoldDB" id="A0A329QYH5"/>
<name>A0A329QYH5_9ACTN</name>
<dbReference type="Pfam" id="PF11992">
    <property type="entry name" value="TgpA_N"/>
    <property type="match status" value="1"/>
</dbReference>
<dbReference type="EMBL" id="QMIG01000004">
    <property type="protein sequence ID" value="RAW16372.1"/>
    <property type="molecule type" value="Genomic_DNA"/>
</dbReference>
<keyword evidence="5" id="KW-1185">Reference proteome</keyword>
<dbReference type="PANTHER" id="PTHR42736:SF1">
    <property type="entry name" value="PROTEIN-GLUTAMINE GAMMA-GLUTAMYLTRANSFERASE"/>
    <property type="match status" value="1"/>
</dbReference>
<feature type="domain" description="Transglutaminase-like" evidence="3">
    <location>
        <begin position="472"/>
        <end position="542"/>
    </location>
</feature>
<organism evidence="4 5">
    <name type="scientific">Phytoactinopolyspora halophila</name>
    <dbReference type="NCBI Taxonomy" id="1981511"/>
    <lineage>
        <taxon>Bacteria</taxon>
        <taxon>Bacillati</taxon>
        <taxon>Actinomycetota</taxon>
        <taxon>Actinomycetes</taxon>
        <taxon>Jiangellales</taxon>
        <taxon>Jiangellaceae</taxon>
        <taxon>Phytoactinopolyspora</taxon>
    </lineage>
</organism>
<feature type="transmembrane region" description="Helical" evidence="2">
    <location>
        <begin position="602"/>
        <end position="625"/>
    </location>
</feature>
<keyword evidence="2" id="KW-1133">Transmembrane helix</keyword>
<protein>
    <recommendedName>
        <fullName evidence="3">Transglutaminase-like domain-containing protein</fullName>
    </recommendedName>
</protein>
<feature type="transmembrane region" description="Helical" evidence="2">
    <location>
        <begin position="104"/>
        <end position="131"/>
    </location>
</feature>
<dbReference type="Pfam" id="PF01841">
    <property type="entry name" value="Transglut_core"/>
    <property type="match status" value="1"/>
</dbReference>
<evidence type="ECO:0000313" key="5">
    <source>
        <dbReference type="Proteomes" id="UP000250462"/>
    </source>
</evidence>
<keyword evidence="2" id="KW-0812">Transmembrane</keyword>
<dbReference type="PANTHER" id="PTHR42736">
    <property type="entry name" value="PROTEIN-GLUTAMINE GAMMA-GLUTAMYLTRANSFERASE"/>
    <property type="match status" value="1"/>
</dbReference>
<evidence type="ECO:0000259" key="3">
    <source>
        <dbReference type="SMART" id="SM00460"/>
    </source>
</evidence>
<evidence type="ECO:0000256" key="1">
    <source>
        <dbReference type="SAM" id="MobiDB-lite"/>
    </source>
</evidence>
<dbReference type="InterPro" id="IPR038765">
    <property type="entry name" value="Papain-like_cys_pep_sf"/>
</dbReference>
<feature type="transmembrane region" description="Helical" evidence="2">
    <location>
        <begin position="56"/>
        <end position="84"/>
    </location>
</feature>
<proteinExistence type="predicted"/>
<feature type="transmembrane region" description="Helical" evidence="2">
    <location>
        <begin position="166"/>
        <end position="183"/>
    </location>
</feature>
<evidence type="ECO:0000256" key="2">
    <source>
        <dbReference type="SAM" id="Phobius"/>
    </source>
</evidence>
<comment type="caution">
    <text evidence="4">The sequence shown here is derived from an EMBL/GenBank/DDBJ whole genome shotgun (WGS) entry which is preliminary data.</text>
</comment>
<gene>
    <name evidence="4" type="ORF">DPM12_06985</name>
</gene>
<feature type="transmembrane region" description="Helical" evidence="2">
    <location>
        <begin position="143"/>
        <end position="160"/>
    </location>
</feature>
<sequence>MSTAIRLTLVGAVATALSVLPLLELTDTGAWLIQASLALALISATGHLARRLRLPVLLTVIIQLAVLTWWIGLMIAADLAWLGFLPSTEWPARFVAVFGDGAELIATTVTPIAIPNAVLVYLVGGAGLVAIVVDLTVGSLRRGVLAGLPLGSCYAVTAYVEGGGLGWWWFVLPAAAYLAVLMAENRIRVAAWGRSTSQHRHPRNPLQATDALARSGRRVGAVAIAAAVAVPATAPVLSDGFLSGHGSGGSGGDGRTIRTDNPILDLQRNLTRPDNVDVLRYEASDEAPHYIRTVTLDSFDGEVWQTSDRPVPEEQRVDEGLPEPPGMDIDDPDEIELHFEITDNYSSRWLPLVYPAQQIEIAGDWRYDVATLDVVSTDDDVLGTEYTTVSLDVPLDAEILQDAGSPDSDVEELTELPDELPESVIEHAEEVTSDAEGDFAKAVALQEWFRGSAFTYDLDTQAGTSTSAVVDFLEDRRGYCEQFAGTMAIMARYLGIPARVAVGFTPGTFEGDATWLVRAHDAHAWPELYFEGVGWVPWEPTPAARTGTAPEWTTEPREAPSTDGETPEGSDATTAPDDQETLPEEEMFGGGGSATPGETTRWPWAIVAIAGIGIVLVAVPSRLAALRRWLRWRRAGTDPVACASAAWSDLSEATRDAGFAWNTAATPRTVGRTLAASAGLTGTDRDLLDHLVGVVERARYARTHEQVTFLRGDTAVLCATLRHSAGRGRRLRAFLWPTALRDAVRAGAQRISAMLDRWESARSRRLKDAPLRR</sequence>
<dbReference type="InterPro" id="IPR021878">
    <property type="entry name" value="TgpA_N"/>
</dbReference>
<reference evidence="4 5" key="1">
    <citation type="submission" date="2018-06" db="EMBL/GenBank/DDBJ databases">
        <title>Phytoactinopolyspora halophila sp. nov., a novel halophilic actinomycete isolated from a saline soil in China.</title>
        <authorList>
            <person name="Tang S.-K."/>
        </authorList>
    </citation>
    <scope>NUCLEOTIDE SEQUENCE [LARGE SCALE GENOMIC DNA]</scope>
    <source>
        <strain evidence="4 5">YIM 96934</strain>
    </source>
</reference>
<dbReference type="Proteomes" id="UP000250462">
    <property type="component" value="Unassembled WGS sequence"/>
</dbReference>
<feature type="transmembrane region" description="Helical" evidence="2">
    <location>
        <begin position="219"/>
        <end position="237"/>
    </location>
</feature>
<dbReference type="SUPFAM" id="SSF54001">
    <property type="entry name" value="Cysteine proteinases"/>
    <property type="match status" value="1"/>
</dbReference>
<keyword evidence="2" id="KW-0472">Membrane</keyword>
<dbReference type="InterPro" id="IPR002931">
    <property type="entry name" value="Transglutaminase-like"/>
</dbReference>
<dbReference type="RefSeq" id="WP_112257584.1">
    <property type="nucleotide sequence ID" value="NZ_QMIG01000004.1"/>
</dbReference>
<accession>A0A329QYH5</accession>
<feature type="compositionally biased region" description="Acidic residues" evidence="1">
    <location>
        <begin position="577"/>
        <end position="587"/>
    </location>
</feature>
<dbReference type="InterPro" id="IPR052901">
    <property type="entry name" value="Bact_TGase-like"/>
</dbReference>
<feature type="region of interest" description="Disordered" evidence="1">
    <location>
        <begin position="541"/>
        <end position="596"/>
    </location>
</feature>
<feature type="transmembrane region" description="Helical" evidence="2">
    <location>
        <begin position="31"/>
        <end position="49"/>
    </location>
</feature>
<dbReference type="OrthoDB" id="9804023at2"/>
<dbReference type="Gene3D" id="3.10.620.30">
    <property type="match status" value="1"/>
</dbReference>